<gene>
    <name evidence="2" type="ORF">BTA35_0213395</name>
</gene>
<dbReference type="InterPro" id="IPR002645">
    <property type="entry name" value="STAS_dom"/>
</dbReference>
<dbReference type="Pfam" id="PF13466">
    <property type="entry name" value="STAS_2"/>
    <property type="match status" value="1"/>
</dbReference>
<comment type="caution">
    <text evidence="2">The sequence shown here is derived from an EMBL/GenBank/DDBJ whole genome shotgun (WGS) entry which is preliminary data.</text>
</comment>
<dbReference type="Proteomes" id="UP000190064">
    <property type="component" value="Unassembled WGS sequence"/>
</dbReference>
<evidence type="ECO:0000313" key="2">
    <source>
        <dbReference type="EMBL" id="OOV86492.1"/>
    </source>
</evidence>
<accession>A0A1T1H9H5</accession>
<proteinExistence type="predicted"/>
<dbReference type="AlphaFoldDB" id="A0A1T1H9H5"/>
<dbReference type="RefSeq" id="WP_078320311.1">
    <property type="nucleotide sequence ID" value="NZ_FXTS01000007.1"/>
</dbReference>
<evidence type="ECO:0000259" key="1">
    <source>
        <dbReference type="PROSITE" id="PS50801"/>
    </source>
</evidence>
<feature type="domain" description="STAS" evidence="1">
    <location>
        <begin position="20"/>
        <end position="114"/>
    </location>
</feature>
<organism evidence="2 3">
    <name type="scientific">Oceanospirillum linum</name>
    <dbReference type="NCBI Taxonomy" id="966"/>
    <lineage>
        <taxon>Bacteria</taxon>
        <taxon>Pseudomonadati</taxon>
        <taxon>Pseudomonadota</taxon>
        <taxon>Gammaproteobacteria</taxon>
        <taxon>Oceanospirillales</taxon>
        <taxon>Oceanospirillaceae</taxon>
        <taxon>Oceanospirillum</taxon>
    </lineage>
</organism>
<protein>
    <recommendedName>
        <fullName evidence="1">STAS domain-containing protein</fullName>
    </recommendedName>
</protein>
<keyword evidence="3" id="KW-1185">Reference proteome</keyword>
<sequence>MKPCAEKNQRATIVTSPSGVLQVSGVLDFSTILPLRKQGELLIVEGPESIEVDFSGVHASGSAAVSLMMCWLRAACRADKAIHFTGVPDLLERIIAVSGLSGHLSFERPHRCCE</sequence>
<dbReference type="Gene3D" id="3.30.750.24">
    <property type="entry name" value="STAS domain"/>
    <property type="match status" value="1"/>
</dbReference>
<dbReference type="PROSITE" id="PS50801">
    <property type="entry name" value="STAS"/>
    <property type="match status" value="1"/>
</dbReference>
<dbReference type="CDD" id="cd07043">
    <property type="entry name" value="STAS_anti-anti-sigma_factors"/>
    <property type="match status" value="1"/>
</dbReference>
<evidence type="ECO:0000313" key="3">
    <source>
        <dbReference type="Proteomes" id="UP000190064"/>
    </source>
</evidence>
<reference evidence="2" key="1">
    <citation type="submission" date="2017-02" db="EMBL/GenBank/DDBJ databases">
        <title>Draft Genome Sequence of the Salt Water Bacterium Oceanospirillum linum ATCC 11336.</title>
        <authorList>
            <person name="Trachtenberg A.M."/>
            <person name="Carney J.G."/>
            <person name="Linnane J.D."/>
            <person name="Rheaume B.A."/>
            <person name="Pitts N.L."/>
            <person name="Mykles D.L."/>
            <person name="Maclea K.S."/>
        </authorList>
    </citation>
    <scope>NUCLEOTIDE SEQUENCE [LARGE SCALE GENOMIC DNA]</scope>
    <source>
        <strain evidence="2">ATCC 11336</strain>
    </source>
</reference>
<dbReference type="STRING" id="966.BTA35_0213395"/>
<dbReference type="SUPFAM" id="SSF52091">
    <property type="entry name" value="SpoIIaa-like"/>
    <property type="match status" value="1"/>
</dbReference>
<dbReference type="InterPro" id="IPR058548">
    <property type="entry name" value="MlaB-like_STAS"/>
</dbReference>
<dbReference type="EMBL" id="MTSD02000006">
    <property type="protein sequence ID" value="OOV86492.1"/>
    <property type="molecule type" value="Genomic_DNA"/>
</dbReference>
<dbReference type="InterPro" id="IPR036513">
    <property type="entry name" value="STAS_dom_sf"/>
</dbReference>
<name>A0A1T1H9H5_OCELI</name>